<dbReference type="SUPFAM" id="SSF55961">
    <property type="entry name" value="Bet v1-like"/>
    <property type="match status" value="1"/>
</dbReference>
<dbReference type="EMBL" id="BAAAHD010000084">
    <property type="protein sequence ID" value="GAA0596237.1"/>
    <property type="molecule type" value="Genomic_DNA"/>
</dbReference>
<keyword evidence="2" id="KW-1185">Reference proteome</keyword>
<name>A0ABP3QXH7_9ACTN</name>
<proteinExistence type="predicted"/>
<reference evidence="2" key="1">
    <citation type="journal article" date="2019" name="Int. J. Syst. Evol. Microbiol.">
        <title>The Global Catalogue of Microorganisms (GCM) 10K type strain sequencing project: providing services to taxonomists for standard genome sequencing and annotation.</title>
        <authorList>
            <consortium name="The Broad Institute Genomics Platform"/>
            <consortium name="The Broad Institute Genome Sequencing Center for Infectious Disease"/>
            <person name="Wu L."/>
            <person name="Ma J."/>
        </authorList>
    </citation>
    <scope>NUCLEOTIDE SEQUENCE [LARGE SCALE GENOMIC DNA]</scope>
    <source>
        <strain evidence="2">JCM 10667</strain>
    </source>
</reference>
<sequence>MLSKQSTYPKERRMFAKDLATLHDEYALRGRIDDTAPVTSSSEIVIDAPAQRVWEVLADLRGWQTWAPGFRVRALDAVEPGREFRWAQDGTPLRSRFAIVQPGRELSWTGSALGLYRAVDRMVLTAEGGRTRVTLQESFDGPLARLVFGERKLRAAHETRLTALKSHVENR</sequence>
<evidence type="ECO:0000313" key="2">
    <source>
        <dbReference type="Proteomes" id="UP001501427"/>
    </source>
</evidence>
<dbReference type="InterPro" id="IPR019587">
    <property type="entry name" value="Polyketide_cyclase/dehydratase"/>
</dbReference>
<dbReference type="Proteomes" id="UP001501427">
    <property type="component" value="Unassembled WGS sequence"/>
</dbReference>
<dbReference type="InterPro" id="IPR023393">
    <property type="entry name" value="START-like_dom_sf"/>
</dbReference>
<dbReference type="Gene3D" id="3.30.530.20">
    <property type="match status" value="1"/>
</dbReference>
<evidence type="ECO:0000313" key="1">
    <source>
        <dbReference type="EMBL" id="GAA0596237.1"/>
    </source>
</evidence>
<organism evidence="1 2">
    <name type="scientific">Actinomadura livida</name>
    <dbReference type="NCBI Taxonomy" id="79909"/>
    <lineage>
        <taxon>Bacteria</taxon>
        <taxon>Bacillati</taxon>
        <taxon>Actinomycetota</taxon>
        <taxon>Actinomycetes</taxon>
        <taxon>Streptosporangiales</taxon>
        <taxon>Thermomonosporaceae</taxon>
        <taxon>Actinomadura</taxon>
    </lineage>
</organism>
<protein>
    <submittedName>
        <fullName evidence="1">SRPBCC domain-containing protein</fullName>
    </submittedName>
</protein>
<dbReference type="Pfam" id="PF10604">
    <property type="entry name" value="Polyketide_cyc2"/>
    <property type="match status" value="1"/>
</dbReference>
<gene>
    <name evidence="1" type="ORF">GCM10009546_67900</name>
</gene>
<comment type="caution">
    <text evidence="1">The sequence shown here is derived from an EMBL/GenBank/DDBJ whole genome shotgun (WGS) entry which is preliminary data.</text>
</comment>
<accession>A0ABP3QXH7</accession>